<evidence type="ECO:0000313" key="3">
    <source>
        <dbReference type="EMBL" id="THD19990.1"/>
    </source>
</evidence>
<dbReference type="InterPro" id="IPR020422">
    <property type="entry name" value="TYR_PHOSPHATASE_DUAL_dom"/>
</dbReference>
<dbReference type="AlphaFoldDB" id="A0A2H1BWC9"/>
<dbReference type="InterPro" id="IPR029021">
    <property type="entry name" value="Prot-tyrosine_phosphatase-like"/>
</dbReference>
<dbReference type="EMBL" id="JXXN02005294">
    <property type="protein sequence ID" value="THD19990.1"/>
    <property type="molecule type" value="Genomic_DNA"/>
</dbReference>
<dbReference type="PANTHER" id="PTHR46377">
    <property type="entry name" value="DUAL SPECIFICITY PROTEIN PHOSPHATASE 19"/>
    <property type="match status" value="1"/>
</dbReference>
<dbReference type="InterPro" id="IPR000340">
    <property type="entry name" value="Dual-sp_phosphatase_cat-dom"/>
</dbReference>
<dbReference type="InterPro" id="IPR000387">
    <property type="entry name" value="Tyr_Pase_dom"/>
</dbReference>
<feature type="domain" description="Tyrosine specific protein phosphatases" evidence="2">
    <location>
        <begin position="137"/>
        <end position="199"/>
    </location>
</feature>
<dbReference type="GO" id="GO:0005737">
    <property type="term" value="C:cytoplasm"/>
    <property type="evidence" value="ECO:0007669"/>
    <property type="project" value="TreeGrafter"/>
</dbReference>
<evidence type="ECO:0000313" key="4">
    <source>
        <dbReference type="Proteomes" id="UP000230066"/>
    </source>
</evidence>
<name>A0A2H1BWC9_FASHE</name>
<organism evidence="3 4">
    <name type="scientific">Fasciola hepatica</name>
    <name type="common">Liver fluke</name>
    <dbReference type="NCBI Taxonomy" id="6192"/>
    <lineage>
        <taxon>Eukaryota</taxon>
        <taxon>Metazoa</taxon>
        <taxon>Spiralia</taxon>
        <taxon>Lophotrochozoa</taxon>
        <taxon>Platyhelminthes</taxon>
        <taxon>Trematoda</taxon>
        <taxon>Digenea</taxon>
        <taxon>Plagiorchiida</taxon>
        <taxon>Echinostomata</taxon>
        <taxon>Echinostomatoidea</taxon>
        <taxon>Fasciolidae</taxon>
        <taxon>Fasciola</taxon>
    </lineage>
</organism>
<gene>
    <name evidence="3" type="ORF">D915_009292</name>
</gene>
<dbReference type="CDD" id="cd14498">
    <property type="entry name" value="DSP"/>
    <property type="match status" value="1"/>
</dbReference>
<dbReference type="PROSITE" id="PS50054">
    <property type="entry name" value="TYR_PHOSPHATASE_DUAL"/>
    <property type="match status" value="1"/>
</dbReference>
<dbReference type="PANTHER" id="PTHR46377:SF1">
    <property type="entry name" value="DUAL SPECIFICITY PROTEIN PHOSPHATASE 19"/>
    <property type="match status" value="1"/>
</dbReference>
<dbReference type="Gene3D" id="3.90.190.10">
    <property type="entry name" value="Protein tyrosine phosphatase superfamily"/>
    <property type="match status" value="1"/>
</dbReference>
<dbReference type="GO" id="GO:0008579">
    <property type="term" value="F:JUN kinase phosphatase activity"/>
    <property type="evidence" value="ECO:0007669"/>
    <property type="project" value="TreeGrafter"/>
</dbReference>
<evidence type="ECO:0000259" key="1">
    <source>
        <dbReference type="PROSITE" id="PS50054"/>
    </source>
</evidence>
<feature type="domain" description="Tyrosine-protein phosphatase" evidence="1">
    <location>
        <begin position="67"/>
        <end position="204"/>
    </location>
</feature>
<dbReference type="Pfam" id="PF00782">
    <property type="entry name" value="DSPc"/>
    <property type="match status" value="1"/>
</dbReference>
<dbReference type="PROSITE" id="PS50056">
    <property type="entry name" value="TYR_PHOSPHATASE_2"/>
    <property type="match status" value="1"/>
</dbReference>
<dbReference type="SUPFAM" id="SSF52799">
    <property type="entry name" value="(Phosphotyrosine protein) phosphatases II"/>
    <property type="match status" value="1"/>
</dbReference>
<evidence type="ECO:0000259" key="2">
    <source>
        <dbReference type="PROSITE" id="PS50056"/>
    </source>
</evidence>
<protein>
    <submittedName>
        <fullName evidence="3">Dual specificity protein phosphatase 19</fullName>
    </submittedName>
</protein>
<dbReference type="SMART" id="SM00195">
    <property type="entry name" value="DSPc"/>
    <property type="match status" value="1"/>
</dbReference>
<dbReference type="Proteomes" id="UP000230066">
    <property type="component" value="Unassembled WGS sequence"/>
</dbReference>
<comment type="caution">
    <text evidence="3">The sequence shown here is derived from an EMBL/GenBank/DDBJ whole genome shotgun (WGS) entry which is preliminary data.</text>
</comment>
<keyword evidence="4" id="KW-1185">Reference proteome</keyword>
<accession>A0A2H1BWC9</accession>
<proteinExistence type="predicted"/>
<sequence>MSFLNTVQNFDPQSLRRTLVDVRNVDGTVTVTDKYGTVLENNVNKKFEPNFSQYGYIMNPKPDLQIGCIEVDGFRILFGSADVASDLQRLKSNGVTHIINLVSSIVANSFPSEFKYLSLVLYDDMEFKLRDSVYKCIDFLRVVKRQKGTCFIHCDAGRCRAPSMVMAYLIKEHDYSYERAYNEVNNARNVAINLNFRTQLMAMA</sequence>
<reference evidence="3" key="1">
    <citation type="submission" date="2019-03" db="EMBL/GenBank/DDBJ databases">
        <title>Improved annotation for the trematode Fasciola hepatica.</title>
        <authorList>
            <person name="Choi Y.-J."/>
            <person name="Martin J."/>
            <person name="Mitreva M."/>
        </authorList>
    </citation>
    <scope>NUCLEOTIDE SEQUENCE [LARGE SCALE GENOMIC DNA]</scope>
</reference>